<dbReference type="Proteomes" id="UP000886595">
    <property type="component" value="Unassembled WGS sequence"/>
</dbReference>
<evidence type="ECO:0000313" key="2">
    <source>
        <dbReference type="Proteomes" id="UP000886595"/>
    </source>
</evidence>
<dbReference type="AlphaFoldDB" id="A0A8X8B0V0"/>
<organism evidence="1 2">
    <name type="scientific">Brassica carinata</name>
    <name type="common">Ethiopian mustard</name>
    <name type="synonym">Abyssinian cabbage</name>
    <dbReference type="NCBI Taxonomy" id="52824"/>
    <lineage>
        <taxon>Eukaryota</taxon>
        <taxon>Viridiplantae</taxon>
        <taxon>Streptophyta</taxon>
        <taxon>Embryophyta</taxon>
        <taxon>Tracheophyta</taxon>
        <taxon>Spermatophyta</taxon>
        <taxon>Magnoliopsida</taxon>
        <taxon>eudicotyledons</taxon>
        <taxon>Gunneridae</taxon>
        <taxon>Pentapetalae</taxon>
        <taxon>rosids</taxon>
        <taxon>malvids</taxon>
        <taxon>Brassicales</taxon>
        <taxon>Brassicaceae</taxon>
        <taxon>Brassiceae</taxon>
        <taxon>Brassica</taxon>
    </lineage>
</organism>
<dbReference type="EMBL" id="JAAMPC010000004">
    <property type="protein sequence ID" value="KAG2316782.1"/>
    <property type="molecule type" value="Genomic_DNA"/>
</dbReference>
<accession>A0A8X8B0V0</accession>
<name>A0A8X8B0V0_BRACI</name>
<sequence length="202" mass="22702">MWTTSELDFCDVLGLERIFQVYDTLAHSTRNSNQNSIPPSSSFFDSILHSDEKTRSAAAVNSIILSKKKIHNSEIGFIHRYLSLYISPRWLKFAASHKSCNFALLGLSVCVITSQRSQCHGGFSIITRLLTFSISCSYSLPCLWRYSDLSKTLCLWPCSQSFFSLLHFQSLLSLPLILVSLRSTSLPPSLSTLVIVLQTRAE</sequence>
<protein>
    <submittedName>
        <fullName evidence="1">Uncharacterized protein</fullName>
    </submittedName>
</protein>
<keyword evidence="2" id="KW-1185">Reference proteome</keyword>
<proteinExistence type="predicted"/>
<comment type="caution">
    <text evidence="1">The sequence shown here is derived from an EMBL/GenBank/DDBJ whole genome shotgun (WGS) entry which is preliminary data.</text>
</comment>
<evidence type="ECO:0000313" key="1">
    <source>
        <dbReference type="EMBL" id="KAG2316782.1"/>
    </source>
</evidence>
<gene>
    <name evidence="1" type="ORF">Bca52824_019904</name>
</gene>
<reference evidence="1 2" key="1">
    <citation type="submission" date="2020-02" db="EMBL/GenBank/DDBJ databases">
        <authorList>
            <person name="Ma Q."/>
            <person name="Huang Y."/>
            <person name="Song X."/>
            <person name="Pei D."/>
        </authorList>
    </citation>
    <scope>NUCLEOTIDE SEQUENCE [LARGE SCALE GENOMIC DNA]</scope>
    <source>
        <strain evidence="1">Sxm20200214</strain>
        <tissue evidence="1">Leaf</tissue>
    </source>
</reference>